<evidence type="ECO:0000256" key="6">
    <source>
        <dbReference type="ARBA" id="ARBA00022840"/>
    </source>
</evidence>
<dbReference type="SMART" id="SM00220">
    <property type="entry name" value="S_TKc"/>
    <property type="match status" value="1"/>
</dbReference>
<evidence type="ECO:0000256" key="8">
    <source>
        <dbReference type="ARBA" id="ARBA00048679"/>
    </source>
</evidence>
<dbReference type="PROSITE" id="PS00108">
    <property type="entry name" value="PROTEIN_KINASE_ST"/>
    <property type="match status" value="1"/>
</dbReference>
<evidence type="ECO:0000313" key="13">
    <source>
        <dbReference type="Proteomes" id="UP001230188"/>
    </source>
</evidence>
<evidence type="ECO:0000256" key="3">
    <source>
        <dbReference type="ARBA" id="ARBA00022679"/>
    </source>
</evidence>
<keyword evidence="6 9" id="KW-0067">ATP-binding</keyword>
<dbReference type="GO" id="GO:0004674">
    <property type="term" value="F:protein serine/threonine kinase activity"/>
    <property type="evidence" value="ECO:0007669"/>
    <property type="project" value="UniProtKB-KW"/>
</dbReference>
<dbReference type="InterPro" id="IPR017441">
    <property type="entry name" value="Protein_kinase_ATP_BS"/>
</dbReference>
<gene>
    <name evidence="12" type="ORF">CTAYLR_009459</name>
</gene>
<proteinExistence type="inferred from homology"/>
<dbReference type="EC" id="2.7.11.1" evidence="1"/>
<feature type="domain" description="Protein kinase" evidence="11">
    <location>
        <begin position="46"/>
        <end position="330"/>
    </location>
</feature>
<dbReference type="PANTHER" id="PTHR45998">
    <property type="entry name" value="SERINE/THREONINE-PROTEIN KINASE 16"/>
    <property type="match status" value="1"/>
</dbReference>
<dbReference type="InterPro" id="IPR000719">
    <property type="entry name" value="Prot_kinase_dom"/>
</dbReference>
<dbReference type="EMBL" id="JAQMWT010000595">
    <property type="protein sequence ID" value="KAJ8598997.1"/>
    <property type="molecule type" value="Genomic_DNA"/>
</dbReference>
<evidence type="ECO:0000256" key="7">
    <source>
        <dbReference type="ARBA" id="ARBA00047899"/>
    </source>
</evidence>
<dbReference type="PROSITE" id="PS50011">
    <property type="entry name" value="PROTEIN_KINASE_DOM"/>
    <property type="match status" value="1"/>
</dbReference>
<keyword evidence="5" id="KW-0418">Kinase</keyword>
<evidence type="ECO:0000256" key="5">
    <source>
        <dbReference type="ARBA" id="ARBA00022777"/>
    </source>
</evidence>
<dbReference type="GO" id="GO:0005737">
    <property type="term" value="C:cytoplasm"/>
    <property type="evidence" value="ECO:0007669"/>
    <property type="project" value="TreeGrafter"/>
</dbReference>
<evidence type="ECO:0000256" key="9">
    <source>
        <dbReference type="PROSITE-ProRule" id="PRU10141"/>
    </source>
</evidence>
<keyword evidence="4 9" id="KW-0547">Nucleotide-binding</keyword>
<accession>A0AAD7U659</accession>
<dbReference type="GO" id="GO:0005524">
    <property type="term" value="F:ATP binding"/>
    <property type="evidence" value="ECO:0007669"/>
    <property type="project" value="UniProtKB-UniRule"/>
</dbReference>
<keyword evidence="13" id="KW-1185">Reference proteome</keyword>
<dbReference type="Pfam" id="PF00069">
    <property type="entry name" value="Pkinase"/>
    <property type="match status" value="1"/>
</dbReference>
<dbReference type="Gene3D" id="1.10.510.10">
    <property type="entry name" value="Transferase(Phosphotransferase) domain 1"/>
    <property type="match status" value="1"/>
</dbReference>
<evidence type="ECO:0000256" key="1">
    <source>
        <dbReference type="ARBA" id="ARBA00012513"/>
    </source>
</evidence>
<dbReference type="InterPro" id="IPR008271">
    <property type="entry name" value="Ser/Thr_kinase_AS"/>
</dbReference>
<comment type="catalytic activity">
    <reaction evidence="8">
        <text>L-seryl-[protein] + ATP = O-phospho-L-seryl-[protein] + ADP + H(+)</text>
        <dbReference type="Rhea" id="RHEA:17989"/>
        <dbReference type="Rhea" id="RHEA-COMP:9863"/>
        <dbReference type="Rhea" id="RHEA-COMP:11604"/>
        <dbReference type="ChEBI" id="CHEBI:15378"/>
        <dbReference type="ChEBI" id="CHEBI:29999"/>
        <dbReference type="ChEBI" id="CHEBI:30616"/>
        <dbReference type="ChEBI" id="CHEBI:83421"/>
        <dbReference type="ChEBI" id="CHEBI:456216"/>
        <dbReference type="EC" id="2.7.11.1"/>
    </reaction>
</comment>
<dbReference type="Proteomes" id="UP001230188">
    <property type="component" value="Unassembled WGS sequence"/>
</dbReference>
<dbReference type="SUPFAM" id="SSF56112">
    <property type="entry name" value="Protein kinase-like (PK-like)"/>
    <property type="match status" value="1"/>
</dbReference>
<dbReference type="PANTHER" id="PTHR45998:SF2">
    <property type="entry name" value="SERINE_THREONINE-PROTEIN KINASE 16"/>
    <property type="match status" value="1"/>
</dbReference>
<dbReference type="PROSITE" id="PS00107">
    <property type="entry name" value="PROTEIN_KINASE_ATP"/>
    <property type="match status" value="1"/>
</dbReference>
<dbReference type="AlphaFoldDB" id="A0AAD7U659"/>
<dbReference type="InterPro" id="IPR052239">
    <property type="entry name" value="Ser/Thr-specific_kinases"/>
</dbReference>
<name>A0AAD7U659_9STRA</name>
<comment type="similarity">
    <text evidence="10">Belongs to the protein kinase superfamily.</text>
</comment>
<keyword evidence="3" id="KW-0808">Transferase</keyword>
<evidence type="ECO:0000259" key="11">
    <source>
        <dbReference type="PROSITE" id="PS50011"/>
    </source>
</evidence>
<evidence type="ECO:0000256" key="4">
    <source>
        <dbReference type="ARBA" id="ARBA00022741"/>
    </source>
</evidence>
<evidence type="ECO:0000313" key="12">
    <source>
        <dbReference type="EMBL" id="KAJ8598997.1"/>
    </source>
</evidence>
<protein>
    <recommendedName>
        <fullName evidence="1">non-specific serine/threonine protein kinase</fullName>
        <ecNumber evidence="1">2.7.11.1</ecNumber>
    </recommendedName>
</protein>
<evidence type="ECO:0000256" key="2">
    <source>
        <dbReference type="ARBA" id="ARBA00022527"/>
    </source>
</evidence>
<dbReference type="InterPro" id="IPR011009">
    <property type="entry name" value="Kinase-like_dom_sf"/>
</dbReference>
<evidence type="ECO:0000256" key="10">
    <source>
        <dbReference type="RuleBase" id="RU000304"/>
    </source>
</evidence>
<sequence>MEEKASSSGGVFGRVLGLCSALLEWVQRLGMLMFAPRHKLDGGMVVLRGGKVGEGGFSYVFGGVEAGSWRRVVLKQVRIDEPEQYASAMREVEAHRRFDHPNLMPLLDFSASRSVALMVFPMCSRSLRQVIDAKVVEGGDAWVPEEFSRLFDGTCRGAKAIHASGLAHRDIKPENVLIDDGRAVLMDFGSMAEAKVELSSRRDALVLQDEASVRSTMSYRAPELWEPEAPAFLDTAKADVWALGCLLWAMAYGYSPFEADFPTGGKRPRVVECSHLRVLVTPAAPPKDAIGTRHEPDFFLRVQRASRALLVVDPNTRPDIDRALQLSVSLKEWGAHADPEA</sequence>
<organism evidence="12 13">
    <name type="scientific">Chrysophaeum taylorii</name>
    <dbReference type="NCBI Taxonomy" id="2483200"/>
    <lineage>
        <taxon>Eukaryota</taxon>
        <taxon>Sar</taxon>
        <taxon>Stramenopiles</taxon>
        <taxon>Ochrophyta</taxon>
        <taxon>Pelagophyceae</taxon>
        <taxon>Pelagomonadales</taxon>
        <taxon>Pelagomonadaceae</taxon>
        <taxon>Chrysophaeum</taxon>
    </lineage>
</organism>
<comment type="caution">
    <text evidence="12">The sequence shown here is derived from an EMBL/GenBank/DDBJ whole genome shotgun (WGS) entry which is preliminary data.</text>
</comment>
<comment type="catalytic activity">
    <reaction evidence="7">
        <text>L-threonyl-[protein] + ATP = O-phospho-L-threonyl-[protein] + ADP + H(+)</text>
        <dbReference type="Rhea" id="RHEA:46608"/>
        <dbReference type="Rhea" id="RHEA-COMP:11060"/>
        <dbReference type="Rhea" id="RHEA-COMP:11605"/>
        <dbReference type="ChEBI" id="CHEBI:15378"/>
        <dbReference type="ChEBI" id="CHEBI:30013"/>
        <dbReference type="ChEBI" id="CHEBI:30616"/>
        <dbReference type="ChEBI" id="CHEBI:61977"/>
        <dbReference type="ChEBI" id="CHEBI:456216"/>
        <dbReference type="EC" id="2.7.11.1"/>
    </reaction>
</comment>
<keyword evidence="2 10" id="KW-0723">Serine/threonine-protein kinase</keyword>
<feature type="binding site" evidence="9">
    <location>
        <position position="75"/>
    </location>
    <ligand>
        <name>ATP</name>
        <dbReference type="ChEBI" id="CHEBI:30616"/>
    </ligand>
</feature>
<reference evidence="12" key="1">
    <citation type="submission" date="2023-01" db="EMBL/GenBank/DDBJ databases">
        <title>Metagenome sequencing of chrysophaentin producing Chrysophaeum taylorii.</title>
        <authorList>
            <person name="Davison J."/>
            <person name="Bewley C."/>
        </authorList>
    </citation>
    <scope>NUCLEOTIDE SEQUENCE</scope>
    <source>
        <strain evidence="12">NIES-1699</strain>
    </source>
</reference>